<dbReference type="Gene3D" id="1.25.40.20">
    <property type="entry name" value="Ankyrin repeat-containing domain"/>
    <property type="match status" value="2"/>
</dbReference>
<evidence type="ECO:0000256" key="1">
    <source>
        <dbReference type="PROSITE-ProRule" id="PRU00023"/>
    </source>
</evidence>
<proteinExistence type="predicted"/>
<dbReference type="SMART" id="SM00248">
    <property type="entry name" value="ANK"/>
    <property type="match status" value="4"/>
</dbReference>
<dbReference type="InterPro" id="IPR002110">
    <property type="entry name" value="Ankyrin_rpt"/>
</dbReference>
<keyword evidence="1" id="KW-0040">ANK repeat</keyword>
<evidence type="ECO:0000313" key="2">
    <source>
        <dbReference type="EMBL" id="ETE64701.1"/>
    </source>
</evidence>
<dbReference type="AlphaFoldDB" id="V8NRW7"/>
<dbReference type="SUPFAM" id="SSF48403">
    <property type="entry name" value="Ankyrin repeat"/>
    <property type="match status" value="1"/>
</dbReference>
<protein>
    <submittedName>
        <fullName evidence="2">Ankyrin repeat domain-containing protein 31</fullName>
    </submittedName>
</protein>
<dbReference type="PANTHER" id="PTHR24176:SF14">
    <property type="entry name" value="ANKYRIN REPEAT DOMAIN-CONTAINING PROTEIN 31"/>
    <property type="match status" value="1"/>
</dbReference>
<dbReference type="PROSITE" id="PS50297">
    <property type="entry name" value="ANK_REP_REGION"/>
    <property type="match status" value="4"/>
</dbReference>
<dbReference type="PROSITE" id="PS50088">
    <property type="entry name" value="ANK_REPEAT"/>
    <property type="match status" value="4"/>
</dbReference>
<dbReference type="Proteomes" id="UP000018936">
    <property type="component" value="Unassembled WGS sequence"/>
</dbReference>
<feature type="repeat" description="ANK" evidence="1">
    <location>
        <begin position="232"/>
        <end position="264"/>
    </location>
</feature>
<dbReference type="Pfam" id="PF00023">
    <property type="entry name" value="Ank"/>
    <property type="match status" value="1"/>
</dbReference>
<dbReference type="OrthoDB" id="2384350at2759"/>
<gene>
    <name evidence="2" type="primary">ANKRD31</name>
    <name evidence="2" type="ORF">L345_09532</name>
</gene>
<feature type="non-terminal residue" evidence="2">
    <location>
        <position position="1"/>
    </location>
</feature>
<dbReference type="Pfam" id="PF12796">
    <property type="entry name" value="Ank_2"/>
    <property type="match status" value="1"/>
</dbReference>
<feature type="repeat" description="ANK" evidence="1">
    <location>
        <begin position="351"/>
        <end position="383"/>
    </location>
</feature>
<comment type="caution">
    <text evidence="2">The sequence shown here is derived from an EMBL/GenBank/DDBJ whole genome shotgun (WGS) entry which is preliminary data.</text>
</comment>
<dbReference type="PANTHER" id="PTHR24176">
    <property type="entry name" value="ANKYRIN REPEAT DOMAIN-CONTAINING PROTEIN 31-RELATED"/>
    <property type="match status" value="1"/>
</dbReference>
<dbReference type="InterPro" id="IPR036770">
    <property type="entry name" value="Ankyrin_rpt-contain_sf"/>
</dbReference>
<organism evidence="2 3">
    <name type="scientific">Ophiophagus hannah</name>
    <name type="common">King cobra</name>
    <name type="synonym">Naja hannah</name>
    <dbReference type="NCBI Taxonomy" id="8665"/>
    <lineage>
        <taxon>Eukaryota</taxon>
        <taxon>Metazoa</taxon>
        <taxon>Chordata</taxon>
        <taxon>Craniata</taxon>
        <taxon>Vertebrata</taxon>
        <taxon>Euteleostomi</taxon>
        <taxon>Lepidosauria</taxon>
        <taxon>Squamata</taxon>
        <taxon>Bifurcata</taxon>
        <taxon>Unidentata</taxon>
        <taxon>Episquamata</taxon>
        <taxon>Toxicofera</taxon>
        <taxon>Serpentes</taxon>
        <taxon>Colubroidea</taxon>
        <taxon>Elapidae</taxon>
        <taxon>Elapinae</taxon>
        <taxon>Ophiophagus</taxon>
    </lineage>
</organism>
<evidence type="ECO:0000313" key="3">
    <source>
        <dbReference type="Proteomes" id="UP000018936"/>
    </source>
</evidence>
<sequence length="403" mass="43893">MNAVKSFSNDVPKYPETSVAFQSVGMISGKSDAADNDLFHEAVASNETINSMAAKMFVIKPLDEFETNQISDMLEYQNDYSIDTSVNEENNTLPEELFTALNTLTESVVAAEGGTGSSTTVKQLTPEQADDDATEIIETDLKSQGYLQCHEEPKTLMITKMPCTSGEQTLLHRAATEDDLDGVCAMIKAGANVNAQDYAGWTPLHESSLAGWFEISNELLKAGADVNCKGYEHVTPLHDAVKEGHYKVAELLLWYGADPLFKNKRGKNALEEATDKHMRKLMESYIAHSGKRSSSVALKTVQTKYNGDCQNANLGSGNNVKNVSSSNTQLSQIEEQHTPRILVSCLNLLLLGWTPIHEASIGGFTEIIAELLKSGANVNSKSLDGVLPIHDAASGNHFEVIWC</sequence>
<dbReference type="EMBL" id="AZIM01002146">
    <property type="protein sequence ID" value="ETE64701.1"/>
    <property type="molecule type" value="Genomic_DNA"/>
</dbReference>
<feature type="repeat" description="ANK" evidence="1">
    <location>
        <begin position="166"/>
        <end position="198"/>
    </location>
</feature>
<name>V8NRW7_OPHHA</name>
<dbReference type="InterPro" id="IPR042334">
    <property type="entry name" value="ANKRD31"/>
</dbReference>
<keyword evidence="3" id="KW-1185">Reference proteome</keyword>
<reference evidence="2 3" key="1">
    <citation type="journal article" date="2013" name="Proc. Natl. Acad. Sci. U.S.A.">
        <title>The king cobra genome reveals dynamic gene evolution and adaptation in the snake venom system.</title>
        <authorList>
            <person name="Vonk F.J."/>
            <person name="Casewell N.R."/>
            <person name="Henkel C.V."/>
            <person name="Heimberg A.M."/>
            <person name="Jansen H.J."/>
            <person name="McCleary R.J."/>
            <person name="Kerkkamp H.M."/>
            <person name="Vos R.A."/>
            <person name="Guerreiro I."/>
            <person name="Calvete J.J."/>
            <person name="Wuster W."/>
            <person name="Woods A.E."/>
            <person name="Logan J.M."/>
            <person name="Harrison R.A."/>
            <person name="Castoe T.A."/>
            <person name="de Koning A.P."/>
            <person name="Pollock D.D."/>
            <person name="Yandell M."/>
            <person name="Calderon D."/>
            <person name="Renjifo C."/>
            <person name="Currier R.B."/>
            <person name="Salgado D."/>
            <person name="Pla D."/>
            <person name="Sanz L."/>
            <person name="Hyder A.S."/>
            <person name="Ribeiro J.M."/>
            <person name="Arntzen J.W."/>
            <person name="van den Thillart G.E."/>
            <person name="Boetzer M."/>
            <person name="Pirovano W."/>
            <person name="Dirks R.P."/>
            <person name="Spaink H.P."/>
            <person name="Duboule D."/>
            <person name="McGlinn E."/>
            <person name="Kini R.M."/>
            <person name="Richardson M.K."/>
        </authorList>
    </citation>
    <scope>NUCLEOTIDE SEQUENCE</scope>
    <source>
        <tissue evidence="2">Blood</tissue>
    </source>
</reference>
<accession>V8NRW7</accession>
<feature type="repeat" description="ANK" evidence="1">
    <location>
        <begin position="199"/>
        <end position="231"/>
    </location>
</feature>